<feature type="region of interest" description="Disordered" evidence="10">
    <location>
        <begin position="903"/>
        <end position="970"/>
    </location>
</feature>
<dbReference type="GO" id="GO:0005524">
    <property type="term" value="F:ATP binding"/>
    <property type="evidence" value="ECO:0007669"/>
    <property type="project" value="UniProtKB-UniRule"/>
</dbReference>
<evidence type="ECO:0000256" key="9">
    <source>
        <dbReference type="PROSITE-ProRule" id="PRU10141"/>
    </source>
</evidence>
<evidence type="ECO:0000313" key="13">
    <source>
        <dbReference type="Proteomes" id="UP001318040"/>
    </source>
</evidence>
<feature type="domain" description="Protein kinase" evidence="11">
    <location>
        <begin position="554"/>
        <end position="822"/>
    </location>
</feature>
<dbReference type="GO" id="GO:0005925">
    <property type="term" value="C:focal adhesion"/>
    <property type="evidence" value="ECO:0007669"/>
    <property type="project" value="InterPro"/>
</dbReference>
<dbReference type="Pfam" id="PF00373">
    <property type="entry name" value="FERM_M"/>
    <property type="match status" value="1"/>
</dbReference>
<evidence type="ECO:0000256" key="6">
    <source>
        <dbReference type="ARBA" id="ARBA00022840"/>
    </source>
</evidence>
<name>A0AAJ7T2E2_PETMA</name>
<keyword evidence="13" id="KW-1185">Reference proteome</keyword>
<dbReference type="PROSITE" id="PS00109">
    <property type="entry name" value="PROTEIN_KINASE_TYR"/>
    <property type="match status" value="1"/>
</dbReference>
<accession>A0AAJ7T2E2</accession>
<organism evidence="13 14">
    <name type="scientific">Petromyzon marinus</name>
    <name type="common">Sea lamprey</name>
    <dbReference type="NCBI Taxonomy" id="7757"/>
    <lineage>
        <taxon>Eukaryota</taxon>
        <taxon>Metazoa</taxon>
        <taxon>Chordata</taxon>
        <taxon>Craniata</taxon>
        <taxon>Vertebrata</taxon>
        <taxon>Cyclostomata</taxon>
        <taxon>Hyperoartia</taxon>
        <taxon>Petromyzontiformes</taxon>
        <taxon>Petromyzontidae</taxon>
        <taxon>Petromyzon</taxon>
    </lineage>
</organism>
<dbReference type="KEGG" id="pmrn:116941705"/>
<dbReference type="Proteomes" id="UP001318040">
    <property type="component" value="Chromosome 12"/>
</dbReference>
<dbReference type="SMART" id="SM00295">
    <property type="entry name" value="B41"/>
    <property type="match status" value="1"/>
</dbReference>
<dbReference type="EC" id="2.7.10.2" evidence="1"/>
<dbReference type="InterPro" id="IPR029071">
    <property type="entry name" value="Ubiquitin-like_domsf"/>
</dbReference>
<reference evidence="14" key="1">
    <citation type="submission" date="2025-08" db="UniProtKB">
        <authorList>
            <consortium name="RefSeq"/>
        </authorList>
    </citation>
    <scope>IDENTIFICATION</scope>
    <source>
        <tissue evidence="14">Sperm</tissue>
    </source>
</reference>
<dbReference type="PROSITE" id="PS50057">
    <property type="entry name" value="FERM_3"/>
    <property type="match status" value="1"/>
</dbReference>
<dbReference type="SMART" id="SM00219">
    <property type="entry name" value="TyrKc"/>
    <property type="match status" value="1"/>
</dbReference>
<dbReference type="SUPFAM" id="SSF56112">
    <property type="entry name" value="Protein kinase-like (PK-like)"/>
    <property type="match status" value="1"/>
</dbReference>
<dbReference type="GO" id="GO:0071944">
    <property type="term" value="C:cell periphery"/>
    <property type="evidence" value="ECO:0007669"/>
    <property type="project" value="UniProtKB-ARBA"/>
</dbReference>
<evidence type="ECO:0000259" key="11">
    <source>
        <dbReference type="PROSITE" id="PS50011"/>
    </source>
</evidence>
<feature type="compositionally biased region" description="Low complexity" evidence="10">
    <location>
        <begin position="148"/>
        <end position="161"/>
    </location>
</feature>
<gene>
    <name evidence="14" type="primary">LOC116941705</name>
</gene>
<keyword evidence="6 9" id="KW-0067">ATP-binding</keyword>
<evidence type="ECO:0000256" key="5">
    <source>
        <dbReference type="ARBA" id="ARBA00022777"/>
    </source>
</evidence>
<keyword evidence="2" id="KW-0597">Phosphoprotein</keyword>
<dbReference type="GO" id="GO:0008284">
    <property type="term" value="P:positive regulation of cell population proliferation"/>
    <property type="evidence" value="ECO:0007669"/>
    <property type="project" value="UniProtKB-ARBA"/>
</dbReference>
<dbReference type="InterPro" id="IPR001245">
    <property type="entry name" value="Ser-Thr/Tyr_kinase_cat_dom"/>
</dbReference>
<dbReference type="InterPro" id="IPR000299">
    <property type="entry name" value="FERM_domain"/>
</dbReference>
<dbReference type="Pfam" id="PF07714">
    <property type="entry name" value="PK_Tyr_Ser-Thr"/>
    <property type="match status" value="1"/>
</dbReference>
<dbReference type="Gene3D" id="3.10.20.90">
    <property type="entry name" value="Phosphatidylinositol 3-kinase Catalytic Subunit, Chain A, domain 1"/>
    <property type="match status" value="1"/>
</dbReference>
<keyword evidence="3" id="KW-0808">Transferase</keyword>
<dbReference type="InterPro" id="IPR005189">
    <property type="entry name" value="Focal_adhesion_kin_target_dom"/>
</dbReference>
<dbReference type="InterPro" id="IPR017441">
    <property type="entry name" value="Protein_kinase_ATP_BS"/>
</dbReference>
<dbReference type="SUPFAM" id="SSF47031">
    <property type="entry name" value="Second domain of FERM"/>
    <property type="match status" value="1"/>
</dbReference>
<evidence type="ECO:0000259" key="12">
    <source>
        <dbReference type="PROSITE" id="PS50057"/>
    </source>
</evidence>
<feature type="domain" description="FERM" evidence="12">
    <location>
        <begin position="194"/>
        <end position="507"/>
    </location>
</feature>
<dbReference type="PANTHER" id="PTHR46221">
    <property type="entry name" value="FERM AND PDZ DOMAIN-CONTAINING PROTEIN FAMILY MEMBER"/>
    <property type="match status" value="1"/>
</dbReference>
<dbReference type="InterPro" id="IPR035963">
    <property type="entry name" value="FERM_2"/>
</dbReference>
<keyword evidence="5" id="KW-0418">Kinase</keyword>
<dbReference type="SUPFAM" id="SSF68993">
    <property type="entry name" value="FAT domain of focal adhesion kinase"/>
    <property type="match status" value="1"/>
</dbReference>
<evidence type="ECO:0000256" key="7">
    <source>
        <dbReference type="ARBA" id="ARBA00023137"/>
    </source>
</evidence>
<evidence type="ECO:0000313" key="14">
    <source>
        <dbReference type="RefSeq" id="XP_032808938.1"/>
    </source>
</evidence>
<dbReference type="InterPro" id="IPR008266">
    <property type="entry name" value="Tyr_kinase_AS"/>
</dbReference>
<evidence type="ECO:0000256" key="10">
    <source>
        <dbReference type="SAM" id="MobiDB-lite"/>
    </source>
</evidence>
<sequence length="1124" mass="122444">MEPGAGVGHGRARDVNDPLVPVADILYAMVSQTSERSSKRHPVQSSPRGPAGGGPFSSSWPREQQGSSRDDSAPLPLPGGRVRYATLASDGMGRQGSSALPPLPSLLRDPAVAGTLSTRLSNLPRAPRVQPSTRPPVPSILQGPPMHPATSALPPLSSPLHDPAVGCSSTLPALPRPSYLLRGPGVQPSGGGSALCVLHHFKSGAQPGSESVPYGEQSTVQDLVDAMLHARPHARAIVGLFALREAHVPTRASRWLPHTLLVRDVRMSHVSPLLCRYDLRIRYLPKGFWDELVKNPVLLTYLYQQEWNAFHEEHVERESDGMALQLGCLNIQRTCNSGPYRMGDKKFFEHLEHSERGLRAFFPESLLTTMKVKLLRRQVQEVLRLYAGLTQEQCMERSLRLMAAVRPFYEERVPCELGNEWPVQVQLVIGPESDISYSTDTTAEPVLLARLDAVCRVEAVQRAERDCVQLRLRDSGTPLILLVRGSSEAESLSTLLDGHCRVAQGGVDGGVPSLLGAGGPSGAFDADDYAEIPDDDSTYCCLPARRGEVARASVRVSECLGEGQFGDVHRGVYTDEDGVEVPVAVKTCKDPTVSKAFLQEAYTMQEFDHPHIVRFVGVIAEGEPQSLLMELCLYGELRKYLQTNFLELEQDLLLSFVCQISTALSYLESRKVVHRDVAARNVLVAARDCVKLGDFGLSRSMGDSEYYRAASKSKLPIKWMAPESISFCKYTAASDVWMFGVCTWEILCRGAKPFPGVRNDEVLGRLEKGERLPLPTGCPPKLYGLMGRCWARDPTARPPFSELKWQLQEIREEESAQEEPRVKGPWRMSYGVDPGPPKPTRLQGSLSPDVDDYAVPLLNLLGEPTQPGPNASLLQDELLLLQKAAMVRDGLWLHGDRAGKAARRIEEQDTPGPQQEAPHVVRTNPVEPTRRDALPTTCGEVFAPRKPPRPGAPSVPEGGLGGGETQLTGAKVQAGEPVVLGRTAPRERAGDVVFACVTRVVQAVLQLNSRSADASSDDLVALVKTAGEALRALLSAVEEELPSLPLDSHRQVEMGERLLNADLGRLIGSLRTAQQYADTTVAQGLRKPLLNHAHVLAIDAKALLDTVDQARGTVPPTPTSQAPP</sequence>
<proteinExistence type="predicted"/>
<dbReference type="Gene3D" id="3.30.200.20">
    <property type="entry name" value="Phosphorylase Kinase, domain 1"/>
    <property type="match status" value="1"/>
</dbReference>
<dbReference type="InterPro" id="IPR049385">
    <property type="entry name" value="FAK1-like_FERM_C"/>
</dbReference>
<dbReference type="Pfam" id="PF21477">
    <property type="entry name" value="FERM_C_FAK1"/>
    <property type="match status" value="1"/>
</dbReference>
<dbReference type="Gene3D" id="2.30.29.30">
    <property type="entry name" value="Pleckstrin-homology domain (PH domain)/Phosphotyrosine-binding domain (PTB)"/>
    <property type="match status" value="1"/>
</dbReference>
<evidence type="ECO:0000256" key="4">
    <source>
        <dbReference type="ARBA" id="ARBA00022741"/>
    </source>
</evidence>
<dbReference type="FunFam" id="1.10.510.10:FF:000027">
    <property type="entry name" value="Receptor protein-tyrosine kinase"/>
    <property type="match status" value="1"/>
</dbReference>
<feature type="region of interest" description="Disordered" evidence="10">
    <location>
        <begin position="811"/>
        <end position="838"/>
    </location>
</feature>
<dbReference type="InterPro" id="IPR020635">
    <property type="entry name" value="Tyr_kinase_cat_dom"/>
</dbReference>
<dbReference type="InterPro" id="IPR011993">
    <property type="entry name" value="PH-like_dom_sf"/>
</dbReference>
<dbReference type="PRINTS" id="PR00109">
    <property type="entry name" value="TYRKINASE"/>
</dbReference>
<dbReference type="InterPro" id="IPR036137">
    <property type="entry name" value="Focal_adhe_kin_target_dom_sf"/>
</dbReference>
<dbReference type="Gene3D" id="1.10.510.10">
    <property type="entry name" value="Transferase(Phosphotransferase) domain 1"/>
    <property type="match status" value="1"/>
</dbReference>
<dbReference type="SUPFAM" id="SSF50729">
    <property type="entry name" value="PH domain-like"/>
    <property type="match status" value="1"/>
</dbReference>
<dbReference type="InterPro" id="IPR014352">
    <property type="entry name" value="FERM/acyl-CoA-bd_prot_sf"/>
</dbReference>
<feature type="region of interest" description="Disordered" evidence="10">
    <location>
        <begin position="31"/>
        <end position="81"/>
    </location>
</feature>
<dbReference type="PANTHER" id="PTHR46221:SF9">
    <property type="entry name" value="NON-SPECIFIC PROTEIN-TYROSINE KINASE"/>
    <property type="match status" value="1"/>
</dbReference>
<comment type="catalytic activity">
    <reaction evidence="8">
        <text>L-tyrosyl-[protein] + ATP = O-phospho-L-tyrosyl-[protein] + ADP + H(+)</text>
        <dbReference type="Rhea" id="RHEA:10596"/>
        <dbReference type="Rhea" id="RHEA-COMP:10136"/>
        <dbReference type="Rhea" id="RHEA-COMP:20101"/>
        <dbReference type="ChEBI" id="CHEBI:15378"/>
        <dbReference type="ChEBI" id="CHEBI:30616"/>
        <dbReference type="ChEBI" id="CHEBI:46858"/>
        <dbReference type="ChEBI" id="CHEBI:61978"/>
        <dbReference type="ChEBI" id="CHEBI:456216"/>
        <dbReference type="EC" id="2.7.10.2"/>
    </reaction>
</comment>
<evidence type="ECO:0000256" key="1">
    <source>
        <dbReference type="ARBA" id="ARBA00011903"/>
    </source>
</evidence>
<dbReference type="Gene3D" id="1.20.120.330">
    <property type="entry name" value="Nucleotidyltransferases domain 2"/>
    <property type="match status" value="1"/>
</dbReference>
<keyword evidence="4 9" id="KW-0547">Nucleotide-binding</keyword>
<evidence type="ECO:0000256" key="8">
    <source>
        <dbReference type="ARBA" id="ARBA00051245"/>
    </source>
</evidence>
<dbReference type="InterPro" id="IPR019749">
    <property type="entry name" value="Band_41_domain"/>
</dbReference>
<evidence type="ECO:0000256" key="2">
    <source>
        <dbReference type="ARBA" id="ARBA00022553"/>
    </source>
</evidence>
<dbReference type="PROSITE" id="PS00107">
    <property type="entry name" value="PROTEIN_KINASE_ATP"/>
    <property type="match status" value="1"/>
</dbReference>
<dbReference type="SUPFAM" id="SSF54236">
    <property type="entry name" value="Ubiquitin-like"/>
    <property type="match status" value="1"/>
</dbReference>
<dbReference type="InterPro" id="IPR000719">
    <property type="entry name" value="Prot_kinase_dom"/>
</dbReference>
<feature type="compositionally biased region" description="Polar residues" evidence="10">
    <location>
        <begin position="56"/>
        <end position="67"/>
    </location>
</feature>
<evidence type="ECO:0000256" key="3">
    <source>
        <dbReference type="ARBA" id="ARBA00022679"/>
    </source>
</evidence>
<dbReference type="RefSeq" id="XP_032808938.1">
    <property type="nucleotide sequence ID" value="XM_032953047.1"/>
</dbReference>
<feature type="binding site" evidence="9">
    <location>
        <position position="586"/>
    </location>
    <ligand>
        <name>ATP</name>
        <dbReference type="ChEBI" id="CHEBI:30616"/>
    </ligand>
</feature>
<dbReference type="PROSITE" id="PS50011">
    <property type="entry name" value="PROTEIN_KINASE_DOM"/>
    <property type="match status" value="1"/>
</dbReference>
<feature type="compositionally biased region" description="Basic and acidic residues" evidence="10">
    <location>
        <begin position="811"/>
        <end position="822"/>
    </location>
</feature>
<dbReference type="Pfam" id="PF03623">
    <property type="entry name" value="Focal_AT"/>
    <property type="match status" value="1"/>
</dbReference>
<dbReference type="AlphaFoldDB" id="A0AAJ7T2E2"/>
<feature type="region of interest" description="Disordered" evidence="10">
    <location>
        <begin position="119"/>
        <end position="161"/>
    </location>
</feature>
<protein>
    <recommendedName>
        <fullName evidence="1">non-specific protein-tyrosine kinase</fullName>
        <ecNumber evidence="1">2.7.10.2</ecNumber>
    </recommendedName>
</protein>
<dbReference type="GO" id="GO:0004715">
    <property type="term" value="F:non-membrane spanning protein tyrosine kinase activity"/>
    <property type="evidence" value="ECO:0007669"/>
    <property type="project" value="UniProtKB-EC"/>
</dbReference>
<dbReference type="InterPro" id="IPR011009">
    <property type="entry name" value="Kinase-like_dom_sf"/>
</dbReference>
<dbReference type="GO" id="GO:0007172">
    <property type="term" value="P:signal complex assembly"/>
    <property type="evidence" value="ECO:0007669"/>
    <property type="project" value="InterPro"/>
</dbReference>
<dbReference type="GO" id="GO:0007165">
    <property type="term" value="P:signal transduction"/>
    <property type="evidence" value="ECO:0007669"/>
    <property type="project" value="UniProtKB-ARBA"/>
</dbReference>
<keyword evidence="7" id="KW-0829">Tyrosine-protein kinase</keyword>
<dbReference type="InterPro" id="IPR019748">
    <property type="entry name" value="FERM_central"/>
</dbReference>
<dbReference type="Gene3D" id="1.20.80.10">
    <property type="match status" value="1"/>
</dbReference>